<name>A0A6C0F8S8_9ZZZZ</name>
<organism evidence="1">
    <name type="scientific">viral metagenome</name>
    <dbReference type="NCBI Taxonomy" id="1070528"/>
    <lineage>
        <taxon>unclassified sequences</taxon>
        <taxon>metagenomes</taxon>
        <taxon>organismal metagenomes</taxon>
    </lineage>
</organism>
<sequence>MWNIHFMLMFLMGFLLSEILNKIKLSVMYKDEFTNAPGYDILNRVGSGGEWPDEMKSLCDVKKVSDILGINDNYSYGCDSSQ</sequence>
<dbReference type="EMBL" id="MN738829">
    <property type="protein sequence ID" value="QHT38247.1"/>
    <property type="molecule type" value="Genomic_DNA"/>
</dbReference>
<protein>
    <submittedName>
        <fullName evidence="1">Uncharacterized protein</fullName>
    </submittedName>
</protein>
<dbReference type="AlphaFoldDB" id="A0A6C0F8S8"/>
<evidence type="ECO:0000313" key="1">
    <source>
        <dbReference type="EMBL" id="QHT38247.1"/>
    </source>
</evidence>
<reference evidence="1" key="1">
    <citation type="journal article" date="2020" name="Nature">
        <title>Giant virus diversity and host interactions through global metagenomics.</title>
        <authorList>
            <person name="Schulz F."/>
            <person name="Roux S."/>
            <person name="Paez-Espino D."/>
            <person name="Jungbluth S."/>
            <person name="Walsh D.A."/>
            <person name="Denef V.J."/>
            <person name="McMahon K.D."/>
            <person name="Konstantinidis K.T."/>
            <person name="Eloe-Fadrosh E.A."/>
            <person name="Kyrpides N.C."/>
            <person name="Woyke T."/>
        </authorList>
    </citation>
    <scope>NUCLEOTIDE SEQUENCE</scope>
    <source>
        <strain evidence="1">GVMAG-S-ERX556101-89</strain>
    </source>
</reference>
<proteinExistence type="predicted"/>
<accession>A0A6C0F8S8</accession>